<dbReference type="EMBL" id="FUEG01000002">
    <property type="protein sequence ID" value="SJL00865.1"/>
    <property type="molecule type" value="Genomic_DNA"/>
</dbReference>
<keyword evidence="3" id="KW-1185">Reference proteome</keyword>
<dbReference type="AlphaFoldDB" id="A0A284QWM6"/>
<protein>
    <submittedName>
        <fullName evidence="2">Uncharacterized protein</fullName>
    </submittedName>
</protein>
<dbReference type="OrthoDB" id="10620402at2759"/>
<feature type="chain" id="PRO_5012040824" evidence="1">
    <location>
        <begin position="36"/>
        <end position="76"/>
    </location>
</feature>
<dbReference type="Proteomes" id="UP000219338">
    <property type="component" value="Unassembled WGS sequence"/>
</dbReference>
<evidence type="ECO:0000313" key="3">
    <source>
        <dbReference type="Proteomes" id="UP000219338"/>
    </source>
</evidence>
<organism evidence="2 3">
    <name type="scientific">Armillaria ostoyae</name>
    <name type="common">Armillaria root rot fungus</name>
    <dbReference type="NCBI Taxonomy" id="47428"/>
    <lineage>
        <taxon>Eukaryota</taxon>
        <taxon>Fungi</taxon>
        <taxon>Dikarya</taxon>
        <taxon>Basidiomycota</taxon>
        <taxon>Agaricomycotina</taxon>
        <taxon>Agaricomycetes</taxon>
        <taxon>Agaricomycetidae</taxon>
        <taxon>Agaricales</taxon>
        <taxon>Marasmiineae</taxon>
        <taxon>Physalacriaceae</taxon>
        <taxon>Armillaria</taxon>
    </lineage>
</organism>
<accession>A0A284QWM6</accession>
<proteinExistence type="predicted"/>
<evidence type="ECO:0000256" key="1">
    <source>
        <dbReference type="SAM" id="SignalP"/>
    </source>
</evidence>
<evidence type="ECO:0000313" key="2">
    <source>
        <dbReference type="EMBL" id="SJL00865.1"/>
    </source>
</evidence>
<gene>
    <name evidence="2" type="ORF">ARMOST_04179</name>
</gene>
<feature type="signal peptide" evidence="1">
    <location>
        <begin position="1"/>
        <end position="35"/>
    </location>
</feature>
<name>A0A284QWM6_ARMOS</name>
<keyword evidence="1" id="KW-0732">Signal</keyword>
<reference evidence="3" key="1">
    <citation type="journal article" date="2017" name="Nat. Ecol. Evol.">
        <title>Genome expansion and lineage-specific genetic innovations in the forest pathogenic fungi Armillaria.</title>
        <authorList>
            <person name="Sipos G."/>
            <person name="Prasanna A.N."/>
            <person name="Walter M.C."/>
            <person name="O'Connor E."/>
            <person name="Balint B."/>
            <person name="Krizsan K."/>
            <person name="Kiss B."/>
            <person name="Hess J."/>
            <person name="Varga T."/>
            <person name="Slot J."/>
            <person name="Riley R."/>
            <person name="Boka B."/>
            <person name="Rigling D."/>
            <person name="Barry K."/>
            <person name="Lee J."/>
            <person name="Mihaltcheva S."/>
            <person name="LaButti K."/>
            <person name="Lipzen A."/>
            <person name="Waldron R."/>
            <person name="Moloney N.M."/>
            <person name="Sperisen C."/>
            <person name="Kredics L."/>
            <person name="Vagvoelgyi C."/>
            <person name="Patrignani A."/>
            <person name="Fitzpatrick D."/>
            <person name="Nagy I."/>
            <person name="Doyle S."/>
            <person name="Anderson J.B."/>
            <person name="Grigoriev I.V."/>
            <person name="Gueldener U."/>
            <person name="Muensterkoetter M."/>
            <person name="Nagy L.G."/>
        </authorList>
    </citation>
    <scope>NUCLEOTIDE SEQUENCE [LARGE SCALE GENOMIC DNA]</scope>
    <source>
        <strain evidence="3">C18/9</strain>
    </source>
</reference>
<sequence>MSPEMIGGIAAEQYFAPLAITLLSCLTHLIAYCDGGGIIAQCAVQASENKQCWDGNRVSATLIRANNPTRSRVWVS</sequence>